<evidence type="ECO:0000313" key="2">
    <source>
        <dbReference type="Proteomes" id="UP000042527"/>
    </source>
</evidence>
<proteinExistence type="predicted"/>
<keyword evidence="2" id="KW-1185">Reference proteome</keyword>
<protein>
    <submittedName>
        <fullName evidence="1">Uncharacterized protein</fullName>
    </submittedName>
</protein>
<organism evidence="1 2">
    <name type="scientific">Treponema phagedenis</name>
    <dbReference type="NCBI Taxonomy" id="162"/>
    <lineage>
        <taxon>Bacteria</taxon>
        <taxon>Pseudomonadati</taxon>
        <taxon>Spirochaetota</taxon>
        <taxon>Spirochaetia</taxon>
        <taxon>Spirochaetales</taxon>
        <taxon>Treponemataceae</taxon>
        <taxon>Treponema</taxon>
    </lineage>
</organism>
<accession>A0A0B7GQ41</accession>
<dbReference type="EMBL" id="CDNC01000001">
    <property type="protein sequence ID" value="CEM60523.1"/>
    <property type="molecule type" value="Genomic_DNA"/>
</dbReference>
<dbReference type="Pfam" id="PF01507">
    <property type="entry name" value="PAPS_reduct"/>
    <property type="match status" value="1"/>
</dbReference>
<dbReference type="InterPro" id="IPR002500">
    <property type="entry name" value="PAPS_reduct_dom"/>
</dbReference>
<dbReference type="OrthoDB" id="1072689at2"/>
<sequence>MKNLYSSIQYMADNIQSAIVLYSLGKDSTVMLDLFQKYMKGRYTPVFLYYCENLESKNKVIRYYEKRYKIKIEQYPHFETSFLLSREGKKIKRLTMADTFKALRAKFNIEYIALGWEACESMARACMLKTFDNGIDWKYKKLCPLHIWGKKDIDRYIKKERLILAPETYSGYRNIDIYKGNALEWLKNNFPQDYKKWVAKYPMAEADFLRWQTYGK</sequence>
<name>A0A0B7GQ41_TREPH</name>
<dbReference type="RefSeq" id="WP_024751948.1">
    <property type="nucleotide sequence ID" value="NZ_CP027018.1"/>
</dbReference>
<dbReference type="SUPFAM" id="SSF52402">
    <property type="entry name" value="Adenine nucleotide alpha hydrolases-like"/>
    <property type="match status" value="1"/>
</dbReference>
<dbReference type="AlphaFoldDB" id="A0A0B7GQ41"/>
<dbReference type="GO" id="GO:0003824">
    <property type="term" value="F:catalytic activity"/>
    <property type="evidence" value="ECO:0007669"/>
    <property type="project" value="InterPro"/>
</dbReference>
<dbReference type="Gene3D" id="3.40.50.620">
    <property type="entry name" value="HUPs"/>
    <property type="match status" value="1"/>
</dbReference>
<dbReference type="InterPro" id="IPR014729">
    <property type="entry name" value="Rossmann-like_a/b/a_fold"/>
</dbReference>
<dbReference type="Proteomes" id="UP000042527">
    <property type="component" value="Unassembled WGS sequence"/>
</dbReference>
<reference evidence="2" key="1">
    <citation type="submission" date="2015-01" db="EMBL/GenBank/DDBJ databases">
        <authorList>
            <person name="Manzoor Shahid"/>
            <person name="Zubair Saima"/>
        </authorList>
    </citation>
    <scope>NUCLEOTIDE SEQUENCE [LARGE SCALE GENOMIC DNA]</scope>
    <source>
        <strain evidence="2">V1</strain>
    </source>
</reference>
<gene>
    <name evidence="1" type="ORF">TPHV1_10191</name>
</gene>
<evidence type="ECO:0000313" key="1">
    <source>
        <dbReference type="EMBL" id="CEM60523.1"/>
    </source>
</evidence>